<dbReference type="OrthoDB" id="9800167at2"/>
<keyword evidence="2" id="KW-0479">Metal-binding</keyword>
<evidence type="ECO:0000259" key="5">
    <source>
        <dbReference type="PROSITE" id="PS51296"/>
    </source>
</evidence>
<keyword evidence="3" id="KW-0408">Iron</keyword>
<protein>
    <submittedName>
        <fullName evidence="6">3-phenylpropionate dioxygenase, putative ferredoxin subunit</fullName>
    </submittedName>
</protein>
<keyword evidence="6" id="KW-0223">Dioxygenase</keyword>
<keyword evidence="1" id="KW-0001">2Fe-2S</keyword>
<sequence>MAEWIDAAAASDVAEGEVLGVAIRETPIALFRLADEVYALRDLCSHGHARLSEGFVEGDCVECPLHQGLVGIRDGSACSAPITEPVQSFPTRIVGDRVEVSL</sequence>
<gene>
    <name evidence="6" type="primary">hcaC</name>
    <name evidence="6" type="ORF">BN2476_10022</name>
</gene>
<dbReference type="RefSeq" id="WP_087732131.1">
    <property type="nucleotide sequence ID" value="NZ_CYGY02000001.1"/>
</dbReference>
<name>A0A1N7RIM2_9BURK</name>
<evidence type="ECO:0000313" key="7">
    <source>
        <dbReference type="Proteomes" id="UP000195569"/>
    </source>
</evidence>
<dbReference type="GO" id="GO:0051213">
    <property type="term" value="F:dioxygenase activity"/>
    <property type="evidence" value="ECO:0007669"/>
    <property type="project" value="UniProtKB-KW"/>
</dbReference>
<keyword evidence="4" id="KW-0411">Iron-sulfur</keyword>
<dbReference type="GO" id="GO:0051537">
    <property type="term" value="F:2 iron, 2 sulfur cluster binding"/>
    <property type="evidence" value="ECO:0007669"/>
    <property type="project" value="UniProtKB-KW"/>
</dbReference>
<dbReference type="Gene3D" id="2.102.10.10">
    <property type="entry name" value="Rieske [2Fe-2S] iron-sulphur domain"/>
    <property type="match status" value="1"/>
</dbReference>
<dbReference type="InterPro" id="IPR017941">
    <property type="entry name" value="Rieske_2Fe-2S"/>
</dbReference>
<evidence type="ECO:0000256" key="3">
    <source>
        <dbReference type="ARBA" id="ARBA00023004"/>
    </source>
</evidence>
<accession>A0A1N7RIM2</accession>
<keyword evidence="6" id="KW-0560">Oxidoreductase</keyword>
<evidence type="ECO:0000256" key="4">
    <source>
        <dbReference type="ARBA" id="ARBA00023014"/>
    </source>
</evidence>
<dbReference type="EMBL" id="CYGY02000001">
    <property type="protein sequence ID" value="SIT34956.1"/>
    <property type="molecule type" value="Genomic_DNA"/>
</dbReference>
<dbReference type="InterPro" id="IPR036922">
    <property type="entry name" value="Rieske_2Fe-2S_sf"/>
</dbReference>
<dbReference type="GO" id="GO:0046872">
    <property type="term" value="F:metal ion binding"/>
    <property type="evidence" value="ECO:0007669"/>
    <property type="project" value="UniProtKB-KW"/>
</dbReference>
<proteinExistence type="predicted"/>
<keyword evidence="7" id="KW-1185">Reference proteome</keyword>
<dbReference type="PROSITE" id="PS51296">
    <property type="entry name" value="RIESKE"/>
    <property type="match status" value="1"/>
</dbReference>
<evidence type="ECO:0000313" key="6">
    <source>
        <dbReference type="EMBL" id="SIT34956.1"/>
    </source>
</evidence>
<evidence type="ECO:0000256" key="2">
    <source>
        <dbReference type="ARBA" id="ARBA00022723"/>
    </source>
</evidence>
<dbReference type="AlphaFoldDB" id="A0A1N7RIM2"/>
<feature type="domain" description="Rieske" evidence="5">
    <location>
        <begin position="5"/>
        <end position="100"/>
    </location>
</feature>
<organism evidence="6 7">
    <name type="scientific">Paraburkholderia piptadeniae</name>
    <dbReference type="NCBI Taxonomy" id="1701573"/>
    <lineage>
        <taxon>Bacteria</taxon>
        <taxon>Pseudomonadati</taxon>
        <taxon>Pseudomonadota</taxon>
        <taxon>Betaproteobacteria</taxon>
        <taxon>Burkholderiales</taxon>
        <taxon>Burkholderiaceae</taxon>
        <taxon>Paraburkholderia</taxon>
    </lineage>
</organism>
<dbReference type="Pfam" id="PF00355">
    <property type="entry name" value="Rieske"/>
    <property type="match status" value="1"/>
</dbReference>
<dbReference type="CDD" id="cd03528">
    <property type="entry name" value="Rieske_RO_ferredoxin"/>
    <property type="match status" value="1"/>
</dbReference>
<dbReference type="Proteomes" id="UP000195569">
    <property type="component" value="Unassembled WGS sequence"/>
</dbReference>
<reference evidence="6" key="1">
    <citation type="submission" date="2016-12" db="EMBL/GenBank/DDBJ databases">
        <authorList>
            <person name="Moulin L."/>
        </authorList>
    </citation>
    <scope>NUCLEOTIDE SEQUENCE [LARGE SCALE GENOMIC DNA]</scope>
    <source>
        <strain evidence="6">STM 7183</strain>
    </source>
</reference>
<dbReference type="SUPFAM" id="SSF50022">
    <property type="entry name" value="ISP domain"/>
    <property type="match status" value="1"/>
</dbReference>
<evidence type="ECO:0000256" key="1">
    <source>
        <dbReference type="ARBA" id="ARBA00022714"/>
    </source>
</evidence>
<comment type="caution">
    <text evidence="6">The sequence shown here is derived from an EMBL/GenBank/DDBJ whole genome shotgun (WGS) entry which is preliminary data.</text>
</comment>